<protein>
    <submittedName>
        <fullName evidence="6">Uncharacterized protein</fullName>
    </submittedName>
</protein>
<feature type="transmembrane region" description="Helical" evidence="5">
    <location>
        <begin position="12"/>
        <end position="31"/>
    </location>
</feature>
<evidence type="ECO:0000256" key="5">
    <source>
        <dbReference type="SAM" id="Phobius"/>
    </source>
</evidence>
<dbReference type="EMBL" id="JAABOA010001038">
    <property type="protein sequence ID" value="KAF9582475.1"/>
    <property type="molecule type" value="Genomic_DNA"/>
</dbReference>
<dbReference type="PANTHER" id="PTHR10989">
    <property type="entry name" value="ANDROGEN-INDUCED PROTEIN 1-RELATED"/>
    <property type="match status" value="1"/>
</dbReference>
<evidence type="ECO:0000256" key="2">
    <source>
        <dbReference type="ARBA" id="ARBA00022692"/>
    </source>
</evidence>
<organism evidence="6 7">
    <name type="scientific">Lunasporangiospora selenospora</name>
    <dbReference type="NCBI Taxonomy" id="979761"/>
    <lineage>
        <taxon>Eukaryota</taxon>
        <taxon>Fungi</taxon>
        <taxon>Fungi incertae sedis</taxon>
        <taxon>Mucoromycota</taxon>
        <taxon>Mortierellomycotina</taxon>
        <taxon>Mortierellomycetes</taxon>
        <taxon>Mortierellales</taxon>
        <taxon>Mortierellaceae</taxon>
        <taxon>Lunasporangiospora</taxon>
    </lineage>
</organism>
<dbReference type="GO" id="GO:0012505">
    <property type="term" value="C:endomembrane system"/>
    <property type="evidence" value="ECO:0007669"/>
    <property type="project" value="UniProtKB-SubCell"/>
</dbReference>
<comment type="subcellular location">
    <subcellularLocation>
        <location evidence="1">Endomembrane system</location>
        <topology evidence="1">Multi-pass membrane protein</topology>
    </subcellularLocation>
</comment>
<feature type="transmembrane region" description="Helical" evidence="5">
    <location>
        <begin position="51"/>
        <end position="70"/>
    </location>
</feature>
<evidence type="ECO:0000256" key="4">
    <source>
        <dbReference type="ARBA" id="ARBA00023136"/>
    </source>
</evidence>
<keyword evidence="2 5" id="KW-0812">Transmembrane</keyword>
<dbReference type="AlphaFoldDB" id="A0A9P6KF78"/>
<dbReference type="Proteomes" id="UP000780801">
    <property type="component" value="Unassembled WGS sequence"/>
</dbReference>
<proteinExistence type="predicted"/>
<dbReference type="OrthoDB" id="1898221at2759"/>
<evidence type="ECO:0000313" key="6">
    <source>
        <dbReference type="EMBL" id="KAF9582475.1"/>
    </source>
</evidence>
<reference evidence="6" key="1">
    <citation type="journal article" date="2020" name="Fungal Divers.">
        <title>Resolving the Mortierellaceae phylogeny through synthesis of multi-gene phylogenetics and phylogenomics.</title>
        <authorList>
            <person name="Vandepol N."/>
            <person name="Liber J."/>
            <person name="Desiro A."/>
            <person name="Na H."/>
            <person name="Kennedy M."/>
            <person name="Barry K."/>
            <person name="Grigoriev I.V."/>
            <person name="Miller A.N."/>
            <person name="O'Donnell K."/>
            <person name="Stajich J.E."/>
            <person name="Bonito G."/>
        </authorList>
    </citation>
    <scope>NUCLEOTIDE SEQUENCE</scope>
    <source>
        <strain evidence="6">KOD1015</strain>
    </source>
</reference>
<evidence type="ECO:0000256" key="3">
    <source>
        <dbReference type="ARBA" id="ARBA00022989"/>
    </source>
</evidence>
<dbReference type="InterPro" id="IPR006838">
    <property type="entry name" value="ADTRP_AIG1"/>
</dbReference>
<dbReference type="PANTHER" id="PTHR10989:SF16">
    <property type="entry name" value="AT02829P-RELATED"/>
    <property type="match status" value="1"/>
</dbReference>
<evidence type="ECO:0000256" key="1">
    <source>
        <dbReference type="ARBA" id="ARBA00004127"/>
    </source>
</evidence>
<comment type="caution">
    <text evidence="6">The sequence shown here is derived from an EMBL/GenBank/DDBJ whole genome shotgun (WGS) entry which is preliminary data.</text>
</comment>
<feature type="transmembrane region" description="Helical" evidence="5">
    <location>
        <begin position="123"/>
        <end position="145"/>
    </location>
</feature>
<dbReference type="GO" id="GO:0016020">
    <property type="term" value="C:membrane"/>
    <property type="evidence" value="ECO:0007669"/>
    <property type="project" value="InterPro"/>
</dbReference>
<keyword evidence="7" id="KW-1185">Reference proteome</keyword>
<accession>A0A9P6KF78</accession>
<evidence type="ECO:0000313" key="7">
    <source>
        <dbReference type="Proteomes" id="UP000780801"/>
    </source>
</evidence>
<feature type="transmembrane region" description="Helical" evidence="5">
    <location>
        <begin position="82"/>
        <end position="103"/>
    </location>
</feature>
<keyword evidence="4 5" id="KW-0472">Membrane</keyword>
<keyword evidence="3 5" id="KW-1133">Transmembrane helix</keyword>
<name>A0A9P6KF78_9FUNG</name>
<sequence>MQRIDLIQYKNAILPVVVPAECAIACLYWYLTLKDVYNIYPDGVRYLPLWLDLQMHGVPFISAMIEMFFHSESLRICRVTEFVKVLSFGIFYIAWSSICAHMNGEWPYPVFQKIACPWERLRMMVTSTLIGLAMHVVISEYYIWLKSTKVAKKSKDPSVTSSEPCQS</sequence>
<gene>
    <name evidence="6" type="ORF">BGW38_000160</name>
</gene>
<dbReference type="Pfam" id="PF04750">
    <property type="entry name" value="Far-17a_AIG1"/>
    <property type="match status" value="1"/>
</dbReference>